<dbReference type="PROSITE" id="PS01124">
    <property type="entry name" value="HTH_ARAC_FAMILY_2"/>
    <property type="match status" value="1"/>
</dbReference>
<evidence type="ECO:0000313" key="6">
    <source>
        <dbReference type="Proteomes" id="UP001060919"/>
    </source>
</evidence>
<dbReference type="GO" id="GO:0003700">
    <property type="term" value="F:DNA-binding transcription factor activity"/>
    <property type="evidence" value="ECO:0007669"/>
    <property type="project" value="InterPro"/>
</dbReference>
<keyword evidence="6" id="KW-1185">Reference proteome</keyword>
<feature type="domain" description="HTH araC/xylS-type" evidence="4">
    <location>
        <begin position="12"/>
        <end position="110"/>
    </location>
</feature>
<accession>A0A915YGX1</accession>
<name>A0A915YGX1_9BACT</name>
<evidence type="ECO:0000256" key="2">
    <source>
        <dbReference type="ARBA" id="ARBA00023125"/>
    </source>
</evidence>
<dbReference type="InterPro" id="IPR009057">
    <property type="entry name" value="Homeodomain-like_sf"/>
</dbReference>
<dbReference type="AlphaFoldDB" id="A0A915YGX1"/>
<organism evidence="5 6">
    <name type="scientific">Aureispira anguillae</name>
    <dbReference type="NCBI Taxonomy" id="2864201"/>
    <lineage>
        <taxon>Bacteria</taxon>
        <taxon>Pseudomonadati</taxon>
        <taxon>Bacteroidota</taxon>
        <taxon>Saprospiria</taxon>
        <taxon>Saprospirales</taxon>
        <taxon>Saprospiraceae</taxon>
        <taxon>Aureispira</taxon>
    </lineage>
</organism>
<dbReference type="InterPro" id="IPR018060">
    <property type="entry name" value="HTH_AraC"/>
</dbReference>
<dbReference type="InterPro" id="IPR011256">
    <property type="entry name" value="Reg_factor_effector_dom_sf"/>
</dbReference>
<keyword evidence="3" id="KW-0804">Transcription</keyword>
<dbReference type="SUPFAM" id="SSF46689">
    <property type="entry name" value="Homeodomain-like"/>
    <property type="match status" value="1"/>
</dbReference>
<dbReference type="SMART" id="SM00342">
    <property type="entry name" value="HTH_ARAC"/>
    <property type="match status" value="1"/>
</dbReference>
<proteinExistence type="predicted"/>
<dbReference type="Pfam" id="PF12833">
    <property type="entry name" value="HTH_18"/>
    <property type="match status" value="1"/>
</dbReference>
<dbReference type="PANTHER" id="PTHR40055">
    <property type="entry name" value="TRANSCRIPTIONAL REGULATOR YGIV-RELATED"/>
    <property type="match status" value="1"/>
</dbReference>
<dbReference type="SMART" id="SM00871">
    <property type="entry name" value="AraC_E_bind"/>
    <property type="match status" value="1"/>
</dbReference>
<dbReference type="EMBL" id="AP026867">
    <property type="protein sequence ID" value="BDS12817.1"/>
    <property type="molecule type" value="Genomic_DNA"/>
</dbReference>
<protein>
    <submittedName>
        <fullName evidence="5">AraC family transcriptional regulator</fullName>
    </submittedName>
</protein>
<reference evidence="5" key="1">
    <citation type="submission" date="2022-09" db="EMBL/GenBank/DDBJ databases">
        <title>Aureispira anguillicida sp. nov., isolated from Leptocephalus of Japanese eel Anguilla japonica.</title>
        <authorList>
            <person name="Yuasa K."/>
            <person name="Mekata T."/>
            <person name="Ikunari K."/>
        </authorList>
    </citation>
    <scope>NUCLEOTIDE SEQUENCE</scope>
    <source>
        <strain evidence="5">EL160426</strain>
    </source>
</reference>
<dbReference type="PRINTS" id="PR00032">
    <property type="entry name" value="HTHARAC"/>
</dbReference>
<dbReference type="InterPro" id="IPR010499">
    <property type="entry name" value="AraC_E-bd"/>
</dbReference>
<gene>
    <name evidence="5" type="ORF">AsAng_0035420</name>
</gene>
<dbReference type="Gene3D" id="3.20.80.10">
    <property type="entry name" value="Regulatory factor, effector binding domain"/>
    <property type="match status" value="1"/>
</dbReference>
<dbReference type="InterPro" id="IPR029442">
    <property type="entry name" value="GyrI-like"/>
</dbReference>
<dbReference type="Gene3D" id="1.10.10.60">
    <property type="entry name" value="Homeodomain-like"/>
    <property type="match status" value="2"/>
</dbReference>
<evidence type="ECO:0000259" key="4">
    <source>
        <dbReference type="PROSITE" id="PS01124"/>
    </source>
</evidence>
<dbReference type="InterPro" id="IPR018062">
    <property type="entry name" value="HTH_AraC-typ_CS"/>
</dbReference>
<keyword evidence="1" id="KW-0805">Transcription regulation</keyword>
<dbReference type="InterPro" id="IPR020449">
    <property type="entry name" value="Tscrpt_reg_AraC-type_HTH"/>
</dbReference>
<evidence type="ECO:0000256" key="3">
    <source>
        <dbReference type="ARBA" id="ARBA00023163"/>
    </source>
</evidence>
<evidence type="ECO:0000313" key="5">
    <source>
        <dbReference type="EMBL" id="BDS12817.1"/>
    </source>
</evidence>
<keyword evidence="2" id="KW-0238">DNA-binding</keyword>
<dbReference type="Proteomes" id="UP001060919">
    <property type="component" value="Chromosome"/>
</dbReference>
<sequence length="281" mass="32769">MLSQSPYFFRLVPVLDYIQDHYNRAILPQELEKISFYSYRNLQRIFKAIWGETIGAYQKRLRLENAAKLMHYSSKSLTDIAIEVGYADLQAFRKAFKNQYGIAPSQQRPKLMATLTQLKQTIEFPSAAIQQLNTLKVTLPAIHVVFRSYQGAYNNAQLEKEWEMLWEQNKNLNTTDEYGLVFDDIDITSPNICRYDACLAYNSQQDSANSPTKTIGGKNYLRFLHLGSYDTIEQTYAVIFGGWLLQNDYNFSTGPIIEHYYYNQHHTDQEEAFKTHIYIPF</sequence>
<dbReference type="PROSITE" id="PS00041">
    <property type="entry name" value="HTH_ARAC_FAMILY_1"/>
    <property type="match status" value="1"/>
</dbReference>
<dbReference type="KEGG" id="aup:AsAng_0035420"/>
<evidence type="ECO:0000256" key="1">
    <source>
        <dbReference type="ARBA" id="ARBA00023015"/>
    </source>
</evidence>
<dbReference type="RefSeq" id="WP_264788168.1">
    <property type="nucleotide sequence ID" value="NZ_AP026867.1"/>
</dbReference>
<dbReference type="InterPro" id="IPR050908">
    <property type="entry name" value="SmbC-like"/>
</dbReference>
<dbReference type="GO" id="GO:0043565">
    <property type="term" value="F:sequence-specific DNA binding"/>
    <property type="evidence" value="ECO:0007669"/>
    <property type="project" value="InterPro"/>
</dbReference>
<dbReference type="Pfam" id="PF06445">
    <property type="entry name" value="GyrI-like"/>
    <property type="match status" value="1"/>
</dbReference>
<dbReference type="SUPFAM" id="SSF55136">
    <property type="entry name" value="Probable bacterial effector-binding domain"/>
    <property type="match status" value="1"/>
</dbReference>
<dbReference type="PANTHER" id="PTHR40055:SF1">
    <property type="entry name" value="TRANSCRIPTIONAL REGULATOR YGIV-RELATED"/>
    <property type="match status" value="1"/>
</dbReference>